<protein>
    <submittedName>
        <fullName evidence="4">Poly(Hydroxyalkanoate) depolymerase family esterase</fullName>
    </submittedName>
</protein>
<dbReference type="NCBIfam" id="TIGR01840">
    <property type="entry name" value="esterase_phb"/>
    <property type="match status" value="1"/>
</dbReference>
<dbReference type="Gene3D" id="3.40.50.1820">
    <property type="entry name" value="alpha/beta hydrolase"/>
    <property type="match status" value="1"/>
</dbReference>
<dbReference type="Proteomes" id="UP000734218">
    <property type="component" value="Unassembled WGS sequence"/>
</dbReference>
<proteinExistence type="predicted"/>
<keyword evidence="2" id="KW-0378">Hydrolase</keyword>
<evidence type="ECO:0000256" key="3">
    <source>
        <dbReference type="SAM" id="MobiDB-lite"/>
    </source>
</evidence>
<evidence type="ECO:0000313" key="5">
    <source>
        <dbReference type="Proteomes" id="UP000734218"/>
    </source>
</evidence>
<keyword evidence="5" id="KW-1185">Reference proteome</keyword>
<comment type="caution">
    <text evidence="4">The sequence shown here is derived from an EMBL/GenBank/DDBJ whole genome shotgun (WGS) entry which is preliminary data.</text>
</comment>
<evidence type="ECO:0000256" key="1">
    <source>
        <dbReference type="ARBA" id="ARBA00022729"/>
    </source>
</evidence>
<organism evidence="4 5">
    <name type="scientific">Sphingomonas jejuensis</name>
    <dbReference type="NCBI Taxonomy" id="904715"/>
    <lineage>
        <taxon>Bacteria</taxon>
        <taxon>Pseudomonadati</taxon>
        <taxon>Pseudomonadota</taxon>
        <taxon>Alphaproteobacteria</taxon>
        <taxon>Sphingomonadales</taxon>
        <taxon>Sphingomonadaceae</taxon>
        <taxon>Sphingomonas</taxon>
    </lineage>
</organism>
<dbReference type="InterPro" id="IPR029058">
    <property type="entry name" value="AB_hydrolase_fold"/>
</dbReference>
<dbReference type="Pfam" id="PF10503">
    <property type="entry name" value="Esterase_PHB"/>
    <property type="match status" value="1"/>
</dbReference>
<evidence type="ECO:0000313" key="4">
    <source>
        <dbReference type="EMBL" id="NJC35258.1"/>
    </source>
</evidence>
<dbReference type="EMBL" id="JAATJE010000002">
    <property type="protein sequence ID" value="NJC35258.1"/>
    <property type="molecule type" value="Genomic_DNA"/>
</dbReference>
<keyword evidence="1" id="KW-0732">Signal</keyword>
<sequence>MPTLSDTLARLKAARTAPVGRAPGPDRLSDLPGWRGSARLRARMFVPAALPDRAPLVVVLHGCKQDAAGYDAGAGWSTLAERHGFALLFPEQQTANNPNRCFNWFDPANAARGRGEAAAIAEMVGLMVDRYGLDPAQVFIGGLSAGGAMTAVMLATYPELFAGGAIIAGLPFGTARTVPQAFDRMRGQGGPRGDALATLVRDASDHRGPWPRLSIWHGDADRTVSDANVDILLDQWRPLHGAGDAPDHVGTIDGHRRRVWRDAAGRDAIEVIDIAGLGHGTPLGTGGEDGLGAAGPFMLEAGISSTRHIAAFWGLAEGAPTASPRPNRAPAPAPQASPAAPQDPIGRIIDDALRSAGLLR</sequence>
<dbReference type="InterPro" id="IPR050955">
    <property type="entry name" value="Plant_Biomass_Hydrol_Est"/>
</dbReference>
<dbReference type="RefSeq" id="WP_167956007.1">
    <property type="nucleotide sequence ID" value="NZ_JAATJE010000002.1"/>
</dbReference>
<dbReference type="SUPFAM" id="SSF53474">
    <property type="entry name" value="alpha/beta-Hydrolases"/>
    <property type="match status" value="2"/>
</dbReference>
<evidence type="ECO:0000256" key="2">
    <source>
        <dbReference type="ARBA" id="ARBA00022801"/>
    </source>
</evidence>
<dbReference type="PANTHER" id="PTHR43037">
    <property type="entry name" value="UNNAMED PRODUCT-RELATED"/>
    <property type="match status" value="1"/>
</dbReference>
<name>A0ABX0XPX9_9SPHN</name>
<dbReference type="PANTHER" id="PTHR43037:SF1">
    <property type="entry name" value="BLL1128 PROTEIN"/>
    <property type="match status" value="1"/>
</dbReference>
<accession>A0ABX0XPX9</accession>
<dbReference type="InterPro" id="IPR010126">
    <property type="entry name" value="Esterase_phb"/>
</dbReference>
<feature type="region of interest" description="Disordered" evidence="3">
    <location>
        <begin position="320"/>
        <end position="347"/>
    </location>
</feature>
<gene>
    <name evidence="4" type="ORF">GGR88_002772</name>
</gene>
<reference evidence="4 5" key="1">
    <citation type="submission" date="2020-03" db="EMBL/GenBank/DDBJ databases">
        <title>Genomic Encyclopedia of Type Strains, Phase IV (KMG-IV): sequencing the most valuable type-strain genomes for metagenomic binning, comparative biology and taxonomic classification.</title>
        <authorList>
            <person name="Goeker M."/>
        </authorList>
    </citation>
    <scope>NUCLEOTIDE SEQUENCE [LARGE SCALE GENOMIC DNA]</scope>
    <source>
        <strain evidence="4 5">DSM 27651</strain>
    </source>
</reference>